<comment type="caution">
    <text evidence="1">The sequence shown here is derived from an EMBL/GenBank/DDBJ whole genome shotgun (WGS) entry which is preliminary data.</text>
</comment>
<protein>
    <submittedName>
        <fullName evidence="1">Uncharacterized protein</fullName>
    </submittedName>
</protein>
<dbReference type="Proteomes" id="UP000256794">
    <property type="component" value="Unassembled WGS sequence"/>
</dbReference>
<evidence type="ECO:0000313" key="2">
    <source>
        <dbReference type="Proteomes" id="UP000256794"/>
    </source>
</evidence>
<reference evidence="1 2" key="1">
    <citation type="submission" date="2018-08" db="EMBL/GenBank/DDBJ databases">
        <title>Genomic Encyclopedia of Archaeal and Bacterial Type Strains, Phase II (KMG-II): from individual species to whole genera.</title>
        <authorList>
            <person name="Goeker M."/>
        </authorList>
    </citation>
    <scope>NUCLEOTIDE SEQUENCE [LARGE SCALE GENOMIC DNA]</scope>
    <source>
        <strain evidence="1 2">DSM 582</strain>
    </source>
</reference>
<proteinExistence type="predicted"/>
<name>A0AAQ0KM48_PARVE</name>
<dbReference type="RefSeq" id="WP_036752545.1">
    <property type="nucleotide sequence ID" value="NZ_CP035287.1"/>
</dbReference>
<sequence length="86" mass="9397">MKPLASLERLIKADEPEIYAESLSHTVEALIATARLALDNETSGSDLRDRASYVVEETLAVAQALMGVVSVGIEDLQREQRRKDAA</sequence>
<keyword evidence="2" id="KW-1185">Reference proteome</keyword>
<dbReference type="EMBL" id="QUMX01000017">
    <property type="protein sequence ID" value="REG46060.1"/>
    <property type="molecule type" value="Genomic_DNA"/>
</dbReference>
<organism evidence="1 2">
    <name type="scientific">Paracoccus versutus</name>
    <name type="common">Thiobacillus versutus</name>
    <dbReference type="NCBI Taxonomy" id="34007"/>
    <lineage>
        <taxon>Bacteria</taxon>
        <taxon>Pseudomonadati</taxon>
        <taxon>Pseudomonadota</taxon>
        <taxon>Alphaproteobacteria</taxon>
        <taxon>Rhodobacterales</taxon>
        <taxon>Paracoccaceae</taxon>
        <taxon>Paracoccus</taxon>
    </lineage>
</organism>
<dbReference type="AlphaFoldDB" id="A0AAQ0KM48"/>
<gene>
    <name evidence="1" type="ORF">ATH84_101780</name>
</gene>
<accession>A0AAQ0KM48</accession>
<evidence type="ECO:0000313" key="1">
    <source>
        <dbReference type="EMBL" id="REG46060.1"/>
    </source>
</evidence>